<name>A0ABU3Y3I1_9SPHN</name>
<dbReference type="SUPFAM" id="SSF55961">
    <property type="entry name" value="Bet v1-like"/>
    <property type="match status" value="1"/>
</dbReference>
<dbReference type="EMBL" id="JAWJEJ010000001">
    <property type="protein sequence ID" value="MDV3455831.1"/>
    <property type="molecule type" value="Genomic_DNA"/>
</dbReference>
<reference evidence="3 4" key="1">
    <citation type="submission" date="2023-10" db="EMBL/GenBank/DDBJ databases">
        <title>Sphingomonas sp. HF-S4 16S ribosomal RNA gene Genome sequencing and assembly.</title>
        <authorList>
            <person name="Lee H."/>
        </authorList>
    </citation>
    <scope>NUCLEOTIDE SEQUENCE [LARGE SCALE GENOMIC DNA]</scope>
    <source>
        <strain evidence="3 4">HF-S4</strain>
    </source>
</reference>
<proteinExistence type="inferred from homology"/>
<comment type="similarity">
    <text evidence="1">Belongs to the AHA1 family.</text>
</comment>
<feature type="domain" description="Activator of Hsp90 ATPase homologue 1/2-like C-terminal" evidence="2">
    <location>
        <begin position="18"/>
        <end position="155"/>
    </location>
</feature>
<comment type="caution">
    <text evidence="3">The sequence shown here is derived from an EMBL/GenBank/DDBJ whole genome shotgun (WGS) entry which is preliminary data.</text>
</comment>
<dbReference type="InterPro" id="IPR023393">
    <property type="entry name" value="START-like_dom_sf"/>
</dbReference>
<accession>A0ABU3Y3I1</accession>
<dbReference type="InterPro" id="IPR013538">
    <property type="entry name" value="ASHA1/2-like_C"/>
</dbReference>
<dbReference type="Pfam" id="PF08327">
    <property type="entry name" value="AHSA1"/>
    <property type="match status" value="1"/>
</dbReference>
<organism evidence="3 4">
    <name type="scientific">Sphingomonas agrestis</name>
    <dbReference type="NCBI Taxonomy" id="3080540"/>
    <lineage>
        <taxon>Bacteria</taxon>
        <taxon>Pseudomonadati</taxon>
        <taxon>Pseudomonadota</taxon>
        <taxon>Alphaproteobacteria</taxon>
        <taxon>Sphingomonadales</taxon>
        <taxon>Sphingomonadaceae</taxon>
        <taxon>Sphingomonas</taxon>
    </lineage>
</organism>
<protein>
    <submittedName>
        <fullName evidence="3">SRPBCC family protein</fullName>
    </submittedName>
</protein>
<evidence type="ECO:0000256" key="1">
    <source>
        <dbReference type="ARBA" id="ARBA00006817"/>
    </source>
</evidence>
<dbReference type="CDD" id="cd08900">
    <property type="entry name" value="SRPBCC_CalC_Aha1-like_7"/>
    <property type="match status" value="1"/>
</dbReference>
<evidence type="ECO:0000313" key="4">
    <source>
        <dbReference type="Proteomes" id="UP001273531"/>
    </source>
</evidence>
<gene>
    <name evidence="3" type="ORF">RZN05_02455</name>
</gene>
<evidence type="ECO:0000313" key="3">
    <source>
        <dbReference type="EMBL" id="MDV3455831.1"/>
    </source>
</evidence>
<dbReference type="RefSeq" id="WP_317225036.1">
    <property type="nucleotide sequence ID" value="NZ_JAWJEJ010000001.1"/>
</dbReference>
<dbReference type="Proteomes" id="UP001273531">
    <property type="component" value="Unassembled WGS sequence"/>
</dbReference>
<keyword evidence="4" id="KW-1185">Reference proteome</keyword>
<evidence type="ECO:0000259" key="2">
    <source>
        <dbReference type="Pfam" id="PF08327"/>
    </source>
</evidence>
<dbReference type="Gene3D" id="3.30.530.20">
    <property type="match status" value="1"/>
</dbReference>
<sequence>MNDPAVTHATFVLERSFKAKPSTVFAALSDPAIKRGWYAESETHEVIRFDSDCRPGGADNLHYRFGEGTPFPGVILANDGAYQDVVPDERIVSTSTMTLGGRAISVSLTTFELVPTELGTDLICTNQVAFFAGSDGPVMREEGWRIQFDNLRKAIESQA</sequence>